<proteinExistence type="predicted"/>
<dbReference type="AlphaFoldDB" id="A0A655WUD0"/>
<evidence type="ECO:0000313" key="1">
    <source>
        <dbReference type="EMBL" id="CSB98003.1"/>
    </source>
</evidence>
<dbReference type="EMBL" id="CWQJ01000007">
    <property type="protein sequence ID" value="CSB98003.1"/>
    <property type="molecule type" value="Genomic_DNA"/>
</dbReference>
<reference evidence="1 2" key="1">
    <citation type="submission" date="2015-07" db="EMBL/GenBank/DDBJ databases">
        <authorList>
            <consortium name="Pathogen Informatics"/>
        </authorList>
    </citation>
    <scope>NUCLEOTIDE SEQUENCE [LARGE SCALE GENOMIC DNA]</scope>
    <source>
        <strain evidence="1 2">A325</strain>
    </source>
</reference>
<organism evidence="1 2">
    <name type="scientific">Vibrio cholerae</name>
    <dbReference type="NCBI Taxonomy" id="666"/>
    <lineage>
        <taxon>Bacteria</taxon>
        <taxon>Pseudomonadati</taxon>
        <taxon>Pseudomonadota</taxon>
        <taxon>Gammaproteobacteria</taxon>
        <taxon>Vibrionales</taxon>
        <taxon>Vibrionaceae</taxon>
        <taxon>Vibrio</taxon>
    </lineage>
</organism>
<evidence type="ECO:0000313" key="2">
    <source>
        <dbReference type="Proteomes" id="UP000046067"/>
    </source>
</evidence>
<gene>
    <name evidence="1" type="ORF">ERS013201_01481</name>
</gene>
<accession>A0A655WUD0</accession>
<sequence length="40" mass="4774">MSKNVRTVFLLDETKAFSFVEPFHGTSNWSRHNKYPKNIF</sequence>
<name>A0A655WUD0_VIBCL</name>
<dbReference type="Proteomes" id="UP000046067">
    <property type="component" value="Unassembled WGS sequence"/>
</dbReference>
<protein>
    <submittedName>
        <fullName evidence="1">Uncharacterized protein</fullName>
    </submittedName>
</protein>